<evidence type="ECO:0000256" key="1">
    <source>
        <dbReference type="ARBA" id="ARBA00003469"/>
    </source>
</evidence>
<evidence type="ECO:0000256" key="2">
    <source>
        <dbReference type="ARBA" id="ARBA00004948"/>
    </source>
</evidence>
<dbReference type="PANTHER" id="PTHR31528:SF1">
    <property type="entry name" value="4-AMINO-5-HYDROXYMETHYL-2-METHYLPYRIMIDINE PHOSPHATE SYNTHASE THI11-RELATED"/>
    <property type="match status" value="1"/>
</dbReference>
<evidence type="ECO:0000256" key="5">
    <source>
        <dbReference type="ARBA" id="ARBA00022679"/>
    </source>
</evidence>
<evidence type="ECO:0000256" key="11">
    <source>
        <dbReference type="ARBA" id="ARBA00048179"/>
    </source>
</evidence>
<feature type="signal peptide" evidence="12">
    <location>
        <begin position="1"/>
        <end position="20"/>
    </location>
</feature>
<feature type="domain" description="SsuA/THI5-like" evidence="13">
    <location>
        <begin position="103"/>
        <end position="324"/>
    </location>
</feature>
<accession>A0A7X1B925</accession>
<gene>
    <name evidence="14" type="ORF">H5P27_17800</name>
</gene>
<proteinExistence type="inferred from homology"/>
<evidence type="ECO:0000256" key="6">
    <source>
        <dbReference type="ARBA" id="ARBA00022723"/>
    </source>
</evidence>
<comment type="subunit">
    <text evidence="4">Homodimer.</text>
</comment>
<dbReference type="Gene3D" id="3.40.190.10">
    <property type="entry name" value="Periplasmic binding protein-like II"/>
    <property type="match status" value="2"/>
</dbReference>
<evidence type="ECO:0000256" key="7">
    <source>
        <dbReference type="ARBA" id="ARBA00022898"/>
    </source>
</evidence>
<dbReference type="EMBL" id="JACHVC010000013">
    <property type="protein sequence ID" value="MBC2607913.1"/>
    <property type="molecule type" value="Genomic_DNA"/>
</dbReference>
<evidence type="ECO:0000313" key="14">
    <source>
        <dbReference type="EMBL" id="MBC2607913.1"/>
    </source>
</evidence>
<reference evidence="14 15" key="1">
    <citation type="submission" date="2020-07" db="EMBL/GenBank/DDBJ databases">
        <authorList>
            <person name="Feng X."/>
        </authorList>
    </citation>
    <scope>NUCLEOTIDE SEQUENCE [LARGE SCALE GENOMIC DNA]</scope>
    <source>
        <strain evidence="14 15">JCM23202</strain>
    </source>
</reference>
<feature type="chain" id="PRO_5031179083" description="Thiamine pyrimidine synthase" evidence="12">
    <location>
        <begin position="21"/>
        <end position="384"/>
    </location>
</feature>
<dbReference type="Proteomes" id="UP000526501">
    <property type="component" value="Unassembled WGS sequence"/>
</dbReference>
<comment type="caution">
    <text evidence="14">The sequence shown here is derived from an EMBL/GenBank/DDBJ whole genome shotgun (WGS) entry which is preliminary data.</text>
</comment>
<evidence type="ECO:0000256" key="4">
    <source>
        <dbReference type="ARBA" id="ARBA00011738"/>
    </source>
</evidence>
<keyword evidence="9" id="KW-0408">Iron</keyword>
<sequence length="384" mass="42667">MPFMRNLCRPVLTFSTSLLAACFLSSCGQGEKELEVPEDLPESFAINSEVEKTYSENLKVIRESLPAERYVDMSFLPEDGDYSAPEEKGPSYELTVGLPWIFNDQHAPLYIAQALGYFEDEGLIVDLREGGPGRNPLALLAGGSVDIAISSSGNAIVRLAASATGADVVAIAAMNRGSGYSWLAMDEDTPKEQRSDKVLTPADFYGATVGIQEGADMAMTFFLENFPYLKDKVKFTRAGFTPDLLVVGTIDFYAAMYENQPRLIEGQGFKNWTAFRFSDYGLTDFANVHTVSREMAETQGPVLRRYLRAVGRAVQLMLDDPKQAAEITKGYSTTTQLTIEQILRRFDLQRSMIEASPGMPILYAPLDTWDRIASQLYTYEQIEF</sequence>
<dbReference type="InterPro" id="IPR015168">
    <property type="entry name" value="SsuA/THI5"/>
</dbReference>
<dbReference type="Pfam" id="PF09084">
    <property type="entry name" value="NMT1"/>
    <property type="match status" value="1"/>
</dbReference>
<organism evidence="14 15">
    <name type="scientific">Pelagicoccus albus</name>
    <dbReference type="NCBI Taxonomy" id="415222"/>
    <lineage>
        <taxon>Bacteria</taxon>
        <taxon>Pseudomonadati</taxon>
        <taxon>Verrucomicrobiota</taxon>
        <taxon>Opitutia</taxon>
        <taxon>Puniceicoccales</taxon>
        <taxon>Pelagicoccaceae</taxon>
        <taxon>Pelagicoccus</taxon>
    </lineage>
</organism>
<evidence type="ECO:0000313" key="15">
    <source>
        <dbReference type="Proteomes" id="UP000526501"/>
    </source>
</evidence>
<dbReference type="SUPFAM" id="SSF53850">
    <property type="entry name" value="Periplasmic binding protein-like II"/>
    <property type="match status" value="1"/>
</dbReference>
<keyword evidence="5" id="KW-0808">Transferase</keyword>
<dbReference type="GO" id="GO:0016740">
    <property type="term" value="F:transferase activity"/>
    <property type="evidence" value="ECO:0007669"/>
    <property type="project" value="UniProtKB-KW"/>
</dbReference>
<dbReference type="GO" id="GO:0046872">
    <property type="term" value="F:metal ion binding"/>
    <property type="evidence" value="ECO:0007669"/>
    <property type="project" value="UniProtKB-KW"/>
</dbReference>
<evidence type="ECO:0000256" key="9">
    <source>
        <dbReference type="ARBA" id="ARBA00023004"/>
    </source>
</evidence>
<evidence type="ECO:0000259" key="13">
    <source>
        <dbReference type="Pfam" id="PF09084"/>
    </source>
</evidence>
<keyword evidence="6" id="KW-0479">Metal-binding</keyword>
<keyword evidence="12" id="KW-0732">Signal</keyword>
<keyword evidence="7" id="KW-0663">Pyridoxal phosphate</keyword>
<dbReference type="InterPro" id="IPR027939">
    <property type="entry name" value="NMT1/THI5"/>
</dbReference>
<keyword evidence="15" id="KW-1185">Reference proteome</keyword>
<evidence type="ECO:0000256" key="3">
    <source>
        <dbReference type="ARBA" id="ARBA00009406"/>
    </source>
</evidence>
<comment type="catalytic activity">
    <reaction evidence="11">
        <text>N(6)-(pyridoxal phosphate)-L-lysyl-[4-amino-5-hydroxymethyl-2-methylpyrimidine phosphate synthase] + L-histidyl-[4-amino-5-hydroxymethyl-2-methylpyrimidine phosphate synthase] + 2 Fe(3+) + 4 H2O = L-lysyl-[4-amino-5-hydroxymethyl-2-methylpyrimidine phosphate synthase] + (2S)-2-amino-5-hydroxy-4-oxopentanoyl-[4-amino-5-hydroxymethyl-2-methylpyrimidine phosphate synthase] + 4-amino-2-methyl-5-(phosphooxymethyl)pyrimidine + 3-oxopropanoate + 2 Fe(2+) + 2 H(+)</text>
        <dbReference type="Rhea" id="RHEA:65756"/>
        <dbReference type="Rhea" id="RHEA-COMP:16892"/>
        <dbReference type="Rhea" id="RHEA-COMP:16893"/>
        <dbReference type="Rhea" id="RHEA-COMP:16894"/>
        <dbReference type="Rhea" id="RHEA-COMP:16895"/>
        <dbReference type="ChEBI" id="CHEBI:15377"/>
        <dbReference type="ChEBI" id="CHEBI:15378"/>
        <dbReference type="ChEBI" id="CHEBI:29033"/>
        <dbReference type="ChEBI" id="CHEBI:29034"/>
        <dbReference type="ChEBI" id="CHEBI:29969"/>
        <dbReference type="ChEBI" id="CHEBI:29979"/>
        <dbReference type="ChEBI" id="CHEBI:33190"/>
        <dbReference type="ChEBI" id="CHEBI:58354"/>
        <dbReference type="ChEBI" id="CHEBI:143915"/>
        <dbReference type="ChEBI" id="CHEBI:157692"/>
    </reaction>
    <physiologicalReaction direction="left-to-right" evidence="11">
        <dbReference type="Rhea" id="RHEA:65757"/>
    </physiologicalReaction>
</comment>
<name>A0A7X1B925_9BACT</name>
<dbReference type="AlphaFoldDB" id="A0A7X1B925"/>
<evidence type="ECO:0000256" key="12">
    <source>
        <dbReference type="SAM" id="SignalP"/>
    </source>
</evidence>
<comment type="function">
    <text evidence="1">Responsible for the formation of the pyrimidine heterocycle in the thiamine biosynthesis pathway. Catalyzes the formation of hydroxymethylpyrimidine phosphate (HMP-P) from histidine and pyridoxal phosphate (PLP). The protein uses PLP and the active site histidine to form HMP-P, generating an inactive enzyme. The enzyme can only undergo a single turnover, which suggests it is a suicide enzyme.</text>
</comment>
<evidence type="ECO:0000256" key="8">
    <source>
        <dbReference type="ARBA" id="ARBA00022977"/>
    </source>
</evidence>
<dbReference type="PROSITE" id="PS51257">
    <property type="entry name" value="PROKAR_LIPOPROTEIN"/>
    <property type="match status" value="1"/>
</dbReference>
<protein>
    <recommendedName>
        <fullName evidence="10">Thiamine pyrimidine synthase</fullName>
    </recommendedName>
</protein>
<comment type="pathway">
    <text evidence="2">Cofactor biosynthesis; thiamine diphosphate biosynthesis.</text>
</comment>
<dbReference type="PANTHER" id="PTHR31528">
    <property type="entry name" value="4-AMINO-5-HYDROXYMETHYL-2-METHYLPYRIMIDINE PHOSPHATE SYNTHASE THI11-RELATED"/>
    <property type="match status" value="1"/>
</dbReference>
<dbReference type="GO" id="GO:0009228">
    <property type="term" value="P:thiamine biosynthetic process"/>
    <property type="evidence" value="ECO:0007669"/>
    <property type="project" value="UniProtKB-KW"/>
</dbReference>
<keyword evidence="8" id="KW-0784">Thiamine biosynthesis</keyword>
<comment type="similarity">
    <text evidence="3">Belongs to the NMT1/THI5 family.</text>
</comment>
<evidence type="ECO:0000256" key="10">
    <source>
        <dbReference type="ARBA" id="ARBA00033171"/>
    </source>
</evidence>